<dbReference type="InterPro" id="IPR029018">
    <property type="entry name" value="Hex-like_dom2"/>
</dbReference>
<dbReference type="Gene3D" id="3.20.20.80">
    <property type="entry name" value="Glycosidases"/>
    <property type="match status" value="1"/>
</dbReference>
<dbReference type="GO" id="GO:0030203">
    <property type="term" value="P:glycosaminoglycan metabolic process"/>
    <property type="evidence" value="ECO:0007669"/>
    <property type="project" value="TreeGrafter"/>
</dbReference>
<gene>
    <name evidence="8" type="ORF">ICJ83_02925</name>
</gene>
<dbReference type="Pfam" id="PF02838">
    <property type="entry name" value="Glyco_hydro_20b"/>
    <property type="match status" value="1"/>
</dbReference>
<accession>A0A8J6UEW9</accession>
<evidence type="ECO:0000259" key="6">
    <source>
        <dbReference type="Pfam" id="PF00728"/>
    </source>
</evidence>
<dbReference type="GO" id="GO:0005975">
    <property type="term" value="P:carbohydrate metabolic process"/>
    <property type="evidence" value="ECO:0007669"/>
    <property type="project" value="InterPro"/>
</dbReference>
<evidence type="ECO:0000256" key="1">
    <source>
        <dbReference type="ARBA" id="ARBA00006285"/>
    </source>
</evidence>
<dbReference type="GO" id="GO:0006689">
    <property type="term" value="P:ganglioside catabolic process"/>
    <property type="evidence" value="ECO:0007669"/>
    <property type="project" value="TreeGrafter"/>
</dbReference>
<feature type="domain" description="Beta-hexosaminidase bacterial type N-terminal" evidence="7">
    <location>
        <begin position="25"/>
        <end position="159"/>
    </location>
</feature>
<evidence type="ECO:0000313" key="8">
    <source>
        <dbReference type="EMBL" id="MBD0831076.1"/>
    </source>
</evidence>
<dbReference type="GO" id="GO:0004563">
    <property type="term" value="F:beta-N-acetylhexosaminidase activity"/>
    <property type="evidence" value="ECO:0007669"/>
    <property type="project" value="InterPro"/>
</dbReference>
<evidence type="ECO:0000256" key="3">
    <source>
        <dbReference type="ARBA" id="ARBA00023295"/>
    </source>
</evidence>
<feature type="chain" id="PRO_5035322633" evidence="5">
    <location>
        <begin position="20"/>
        <end position="677"/>
    </location>
</feature>
<evidence type="ECO:0000256" key="5">
    <source>
        <dbReference type="SAM" id="SignalP"/>
    </source>
</evidence>
<dbReference type="GO" id="GO:0016020">
    <property type="term" value="C:membrane"/>
    <property type="evidence" value="ECO:0007669"/>
    <property type="project" value="TreeGrafter"/>
</dbReference>
<evidence type="ECO:0000256" key="2">
    <source>
        <dbReference type="ARBA" id="ARBA00022801"/>
    </source>
</evidence>
<name>A0A8J6UEW9_9FLAO</name>
<feature type="domain" description="Glycoside hydrolase family 20 catalytic" evidence="6">
    <location>
        <begin position="162"/>
        <end position="479"/>
    </location>
</feature>
<dbReference type="PANTHER" id="PTHR22600">
    <property type="entry name" value="BETA-HEXOSAMINIDASE"/>
    <property type="match status" value="1"/>
</dbReference>
<feature type="active site" description="Proton donor" evidence="4">
    <location>
        <position position="319"/>
    </location>
</feature>
<dbReference type="CDD" id="cd06570">
    <property type="entry name" value="GH20_chitobiase-like_1"/>
    <property type="match status" value="1"/>
</dbReference>
<dbReference type="Gene3D" id="3.30.379.10">
    <property type="entry name" value="Chitobiase/beta-hexosaminidase domain 2-like"/>
    <property type="match status" value="1"/>
</dbReference>
<sequence length="677" mass="77288">MNKLITILCLVTLNVFAQASLMETHHLMPWPKSIQSNNQRFVIDENLTVSIKGNNPYRVNHAVTSFLRRLSNRSGIFLNEGFAQPANNKKQASIQIKYNNIAKLIIQDDESYQLDVNTNQVSLVANTDVGAIRGLETLLQLLTNNESEYYIPGVSISDAPRFVWRGLMIDVSRHFQPVNVIKRNLDAMASVKMNVFHWHLTDDQGFRIESKTYPKLHELASDGLYYTQEQINDIVNYASLLGIRVIPELDVPGHASAILTAYPELGSKQDATYNIERYSGVFDPTLDPTNEATYVFLDNLFTEIAPLFPDNYFHIGGDENEGKHWNSSEHIQKFKAEHQLATNHDLQTYFNIRLEKILNKLDKKLLGWDEIMTPDMPKTAIIHSWRGEHEGLPKGGTLIEAAKKGYNTILSNGFYIDRMESVVKHYQTEPIGDIQLTSEERSRILGGEATMWSELVTPLTIDSRIWPRTAAIAERLWSEKDINEVDLMLLRLETINYRLEESGITHIRNKTVILRNLSNNQDISSIETLSNVCEPLKIYSRNEGGTEYKTFSPFTLFADACNVDAKDAIPFKKAVNNFVKNSSKENTLTVIEFLNKWVNNHKSFQNINKNPKLKPLEPLSYNLAEASKTLIKLINKEQVIKTERTAFNQQIDILSQPFADTELVILRDLEKLFEVLK</sequence>
<keyword evidence="5" id="KW-0732">Signal</keyword>
<dbReference type="SUPFAM" id="SSF55545">
    <property type="entry name" value="beta-N-acetylhexosaminidase-like domain"/>
    <property type="match status" value="1"/>
</dbReference>
<dbReference type="PRINTS" id="PR00738">
    <property type="entry name" value="GLHYDRLASE20"/>
</dbReference>
<dbReference type="Proteomes" id="UP000600588">
    <property type="component" value="Unassembled WGS sequence"/>
</dbReference>
<feature type="signal peptide" evidence="5">
    <location>
        <begin position="1"/>
        <end position="19"/>
    </location>
</feature>
<keyword evidence="2" id="KW-0378">Hydrolase</keyword>
<dbReference type="InterPro" id="IPR025705">
    <property type="entry name" value="Beta_hexosaminidase_sua/sub"/>
</dbReference>
<evidence type="ECO:0000256" key="4">
    <source>
        <dbReference type="PIRSR" id="PIRSR625705-1"/>
    </source>
</evidence>
<dbReference type="InterPro" id="IPR015882">
    <property type="entry name" value="HEX_bac_N"/>
</dbReference>
<comment type="caution">
    <text evidence="8">The sequence shown here is derived from an EMBL/GenBank/DDBJ whole genome shotgun (WGS) entry which is preliminary data.</text>
</comment>
<dbReference type="EMBL" id="JACVXB010000001">
    <property type="protein sequence ID" value="MBD0831076.1"/>
    <property type="molecule type" value="Genomic_DNA"/>
</dbReference>
<evidence type="ECO:0000313" key="9">
    <source>
        <dbReference type="Proteomes" id="UP000600588"/>
    </source>
</evidence>
<organism evidence="8 9">
    <name type="scientific">Aestuariibaculum sediminum</name>
    <dbReference type="NCBI Taxonomy" id="2770637"/>
    <lineage>
        <taxon>Bacteria</taxon>
        <taxon>Pseudomonadati</taxon>
        <taxon>Bacteroidota</taxon>
        <taxon>Flavobacteriia</taxon>
        <taxon>Flavobacteriales</taxon>
        <taxon>Flavobacteriaceae</taxon>
    </lineage>
</organism>
<keyword evidence="3" id="KW-0326">Glycosidase</keyword>
<evidence type="ECO:0000259" key="7">
    <source>
        <dbReference type="Pfam" id="PF02838"/>
    </source>
</evidence>
<dbReference type="GO" id="GO:0005764">
    <property type="term" value="C:lysosome"/>
    <property type="evidence" value="ECO:0007669"/>
    <property type="project" value="TreeGrafter"/>
</dbReference>
<dbReference type="InterPro" id="IPR017853">
    <property type="entry name" value="GH"/>
</dbReference>
<dbReference type="RefSeq" id="WP_188228853.1">
    <property type="nucleotide sequence ID" value="NZ_JACVXB010000001.1"/>
</dbReference>
<comment type="similarity">
    <text evidence="1">Belongs to the glycosyl hydrolase 20 family.</text>
</comment>
<proteinExistence type="inferred from homology"/>
<protein>
    <submittedName>
        <fullName evidence="8">Family 20 glycosylhydrolase</fullName>
    </submittedName>
</protein>
<dbReference type="Pfam" id="PF00728">
    <property type="entry name" value="Glyco_hydro_20"/>
    <property type="match status" value="1"/>
</dbReference>
<dbReference type="PANTHER" id="PTHR22600:SF21">
    <property type="entry name" value="BETA-HEXOSAMINIDASE A"/>
    <property type="match status" value="1"/>
</dbReference>
<keyword evidence="9" id="KW-1185">Reference proteome</keyword>
<dbReference type="InterPro" id="IPR015883">
    <property type="entry name" value="Glyco_hydro_20_cat"/>
</dbReference>
<dbReference type="AlphaFoldDB" id="A0A8J6UEW9"/>
<reference evidence="8 9" key="1">
    <citation type="submission" date="2020-09" db="EMBL/GenBank/DDBJ databases">
        <title>TT11 complete genome.</title>
        <authorList>
            <person name="Wu Z."/>
        </authorList>
    </citation>
    <scope>NUCLEOTIDE SEQUENCE [LARGE SCALE GENOMIC DNA]</scope>
    <source>
        <strain evidence="8 9">TT11</strain>
    </source>
</reference>
<dbReference type="SUPFAM" id="SSF51445">
    <property type="entry name" value="(Trans)glycosidases"/>
    <property type="match status" value="1"/>
</dbReference>